<organism evidence="2 3">
    <name type="scientific">Magallana gigas</name>
    <name type="common">Pacific oyster</name>
    <name type="synonym">Crassostrea gigas</name>
    <dbReference type="NCBI Taxonomy" id="29159"/>
    <lineage>
        <taxon>Eukaryota</taxon>
        <taxon>Metazoa</taxon>
        <taxon>Spiralia</taxon>
        <taxon>Lophotrochozoa</taxon>
        <taxon>Mollusca</taxon>
        <taxon>Bivalvia</taxon>
        <taxon>Autobranchia</taxon>
        <taxon>Pteriomorphia</taxon>
        <taxon>Ostreida</taxon>
        <taxon>Ostreoidea</taxon>
        <taxon>Ostreidae</taxon>
        <taxon>Magallana</taxon>
    </lineage>
</organism>
<evidence type="ECO:0000313" key="2">
    <source>
        <dbReference type="EnsemblMetazoa" id="G34240.1:cds"/>
    </source>
</evidence>
<name>A0A8W8MNR3_MAGGI</name>
<keyword evidence="3" id="KW-1185">Reference proteome</keyword>
<proteinExistence type="predicted"/>
<dbReference type="AlphaFoldDB" id="A0A8W8MNR3"/>
<dbReference type="EnsemblMetazoa" id="G34240.1">
    <property type="protein sequence ID" value="G34240.1:cds"/>
    <property type="gene ID" value="G34240"/>
</dbReference>
<sequence>MGVNRISGTQICTNNPFGNSLTFANLANQFNPHTDSGKVCFSLDGPGTQRQCCFGPGSGCGSPPLKRTKNVPVDARLRIGSMMMLVLSEPALRIRRQTGKNGLYAEALRLWSGKSAPVLEAMTYSQQGSTDPSDEMTIPGARGEKSQVKEDSYKASSVMCRDFLEHHVKGYTLGLGSCCDHNPTFESDVTILIFKRLLMNLLAERIHSKALPEGAHFLMHMRMSMHDSATRLKNRGVNDAEMSDDPIELLLNVNMIINLIMTLTP</sequence>
<feature type="region of interest" description="Disordered" evidence="1">
    <location>
        <begin position="125"/>
        <end position="149"/>
    </location>
</feature>
<dbReference type="Proteomes" id="UP000005408">
    <property type="component" value="Unassembled WGS sequence"/>
</dbReference>
<reference evidence="2" key="1">
    <citation type="submission" date="2022-08" db="UniProtKB">
        <authorList>
            <consortium name="EnsemblMetazoa"/>
        </authorList>
    </citation>
    <scope>IDENTIFICATION</scope>
    <source>
        <strain evidence="2">05x7-T-G4-1.051#20</strain>
    </source>
</reference>
<evidence type="ECO:0000256" key="1">
    <source>
        <dbReference type="SAM" id="MobiDB-lite"/>
    </source>
</evidence>
<protein>
    <submittedName>
        <fullName evidence="2">Uncharacterized protein</fullName>
    </submittedName>
</protein>
<evidence type="ECO:0000313" key="3">
    <source>
        <dbReference type="Proteomes" id="UP000005408"/>
    </source>
</evidence>
<accession>A0A8W8MNR3</accession>